<proteinExistence type="predicted"/>
<comment type="caution">
    <text evidence="6">The sequence shown here is derived from an EMBL/GenBank/DDBJ whole genome shotgun (WGS) entry which is preliminary data.</text>
</comment>
<keyword evidence="3" id="KW-0809">Transit peptide</keyword>
<evidence type="ECO:0000256" key="4">
    <source>
        <dbReference type="SAM" id="MobiDB-lite"/>
    </source>
</evidence>
<keyword evidence="7" id="KW-1185">Reference proteome</keyword>
<feature type="domain" description="Plastid lipid-associated protein/fibrillin conserved" evidence="5">
    <location>
        <begin position="166"/>
        <end position="381"/>
    </location>
</feature>
<protein>
    <recommendedName>
        <fullName evidence="5">Plastid lipid-associated protein/fibrillin conserved domain-containing protein</fullName>
    </recommendedName>
</protein>
<feature type="compositionally biased region" description="Basic and acidic residues" evidence="4">
    <location>
        <begin position="100"/>
        <end position="113"/>
    </location>
</feature>
<sequence length="390" mass="42993">MVGLLPPPHPSLLSSLNSKTIRLSSSPRPLTPSIHHISCRWNPRLSRLRPPAAGKARRIRIDRSQRGGDDDEEPSPRPVEITDEWGEKDEPEVDSTTEADLPKDYDEWGREESSTLSASAGALAVITDEWGEKTVPEQEEPATPDPPLDEDEWGNGSPAPEDKLGNLKRCLVDTFYGTELGLRANADVRSEILELVSQLEAENPTQAPNEALQFLDGNWILLYTAFSELIPLLALSSTPLLKIKKISQSIDSKNRTIVNETTLSSPGATFSFTASASFEVQTPSRIKVEFKEGAVRPPEVSPTLNLPETLEIFGQKVDLQLIKRSLDPLQQAFANISGSVSRQPPFKFPFPGNGARSWLLTTYLDEDFRISRGDGGLFVLAKEGCWGENL</sequence>
<evidence type="ECO:0000313" key="6">
    <source>
        <dbReference type="EMBL" id="KAG0460507.1"/>
    </source>
</evidence>
<gene>
    <name evidence="6" type="ORF">HPP92_020804</name>
</gene>
<evidence type="ECO:0000256" key="1">
    <source>
        <dbReference type="ARBA" id="ARBA00004474"/>
    </source>
</evidence>
<dbReference type="AlphaFoldDB" id="A0A835UG82"/>
<dbReference type="GO" id="GO:0009536">
    <property type="term" value="C:plastid"/>
    <property type="evidence" value="ECO:0007669"/>
    <property type="project" value="UniProtKB-SubCell"/>
</dbReference>
<evidence type="ECO:0000256" key="2">
    <source>
        <dbReference type="ARBA" id="ARBA00022640"/>
    </source>
</evidence>
<feature type="compositionally biased region" description="Basic and acidic residues" evidence="4">
    <location>
        <begin position="59"/>
        <end position="68"/>
    </location>
</feature>
<comment type="subcellular location">
    <subcellularLocation>
        <location evidence="1">Plastid</location>
    </subcellularLocation>
</comment>
<feature type="region of interest" description="Disordered" evidence="4">
    <location>
        <begin position="46"/>
        <end position="120"/>
    </location>
</feature>
<organism evidence="6 7">
    <name type="scientific">Vanilla planifolia</name>
    <name type="common">Vanilla</name>
    <dbReference type="NCBI Taxonomy" id="51239"/>
    <lineage>
        <taxon>Eukaryota</taxon>
        <taxon>Viridiplantae</taxon>
        <taxon>Streptophyta</taxon>
        <taxon>Embryophyta</taxon>
        <taxon>Tracheophyta</taxon>
        <taxon>Spermatophyta</taxon>
        <taxon>Magnoliopsida</taxon>
        <taxon>Liliopsida</taxon>
        <taxon>Asparagales</taxon>
        <taxon>Orchidaceae</taxon>
        <taxon>Vanilloideae</taxon>
        <taxon>Vanilleae</taxon>
        <taxon>Vanilla</taxon>
    </lineage>
</organism>
<evidence type="ECO:0000313" key="7">
    <source>
        <dbReference type="Proteomes" id="UP000636800"/>
    </source>
</evidence>
<dbReference type="PANTHER" id="PTHR31906">
    <property type="entry name" value="PLASTID-LIPID-ASSOCIATED PROTEIN 4, CHLOROPLASTIC-RELATED"/>
    <property type="match status" value="1"/>
</dbReference>
<keyword evidence="2" id="KW-0934">Plastid</keyword>
<evidence type="ECO:0000259" key="5">
    <source>
        <dbReference type="Pfam" id="PF04755"/>
    </source>
</evidence>
<reference evidence="6 7" key="1">
    <citation type="journal article" date="2020" name="Nat. Food">
        <title>A phased Vanilla planifolia genome enables genetic improvement of flavour and production.</title>
        <authorList>
            <person name="Hasing T."/>
            <person name="Tang H."/>
            <person name="Brym M."/>
            <person name="Khazi F."/>
            <person name="Huang T."/>
            <person name="Chambers A.H."/>
        </authorList>
    </citation>
    <scope>NUCLEOTIDE SEQUENCE [LARGE SCALE GENOMIC DNA]</scope>
    <source>
        <tissue evidence="6">Leaf</tissue>
    </source>
</reference>
<dbReference type="InterPro" id="IPR006843">
    <property type="entry name" value="PAP/fibrillin_dom"/>
</dbReference>
<feature type="compositionally biased region" description="Acidic residues" evidence="4">
    <location>
        <begin position="137"/>
        <end position="153"/>
    </location>
</feature>
<feature type="compositionally biased region" description="Acidic residues" evidence="4">
    <location>
        <begin position="81"/>
        <end position="97"/>
    </location>
</feature>
<dbReference type="EMBL" id="JADCNL010000011">
    <property type="protein sequence ID" value="KAG0460507.1"/>
    <property type="molecule type" value="Genomic_DNA"/>
</dbReference>
<dbReference type="InterPro" id="IPR039633">
    <property type="entry name" value="PAP"/>
</dbReference>
<dbReference type="Pfam" id="PF04755">
    <property type="entry name" value="PAP_fibrillin"/>
    <property type="match status" value="1"/>
</dbReference>
<feature type="region of interest" description="Disordered" evidence="4">
    <location>
        <begin position="134"/>
        <end position="164"/>
    </location>
</feature>
<dbReference type="Proteomes" id="UP000636800">
    <property type="component" value="Chromosome 11"/>
</dbReference>
<name>A0A835UG82_VANPL</name>
<accession>A0A835UG82</accession>
<evidence type="ECO:0000256" key="3">
    <source>
        <dbReference type="ARBA" id="ARBA00022946"/>
    </source>
</evidence>